<feature type="compositionally biased region" description="Polar residues" evidence="1">
    <location>
        <begin position="625"/>
        <end position="643"/>
    </location>
</feature>
<feature type="region of interest" description="Disordered" evidence="1">
    <location>
        <begin position="625"/>
        <end position="651"/>
    </location>
</feature>
<feature type="compositionally biased region" description="Basic and acidic residues" evidence="1">
    <location>
        <begin position="4126"/>
        <end position="4139"/>
    </location>
</feature>
<feature type="compositionally biased region" description="Basic and acidic residues" evidence="1">
    <location>
        <begin position="941"/>
        <end position="953"/>
    </location>
</feature>
<feature type="compositionally biased region" description="Basic and acidic residues" evidence="1">
    <location>
        <begin position="1237"/>
        <end position="1261"/>
    </location>
</feature>
<feature type="compositionally biased region" description="Polar residues" evidence="1">
    <location>
        <begin position="498"/>
        <end position="514"/>
    </location>
</feature>
<feature type="compositionally biased region" description="Basic and acidic residues" evidence="1">
    <location>
        <begin position="1633"/>
        <end position="1644"/>
    </location>
</feature>
<feature type="compositionally biased region" description="Basic and acidic residues" evidence="1">
    <location>
        <begin position="3030"/>
        <end position="3039"/>
    </location>
</feature>
<feature type="region of interest" description="Disordered" evidence="1">
    <location>
        <begin position="3002"/>
        <end position="3049"/>
    </location>
</feature>
<protein>
    <submittedName>
        <fullName evidence="3">Transposable element Tcb2 transposase</fullName>
    </submittedName>
</protein>
<feature type="compositionally biased region" description="Polar residues" evidence="1">
    <location>
        <begin position="4197"/>
        <end position="4212"/>
    </location>
</feature>
<feature type="compositionally biased region" description="Basic and acidic residues" evidence="1">
    <location>
        <begin position="1696"/>
        <end position="1707"/>
    </location>
</feature>
<feature type="compositionally biased region" description="Polar residues" evidence="1">
    <location>
        <begin position="716"/>
        <end position="729"/>
    </location>
</feature>
<dbReference type="InterPro" id="IPR038717">
    <property type="entry name" value="Tc1-like_DDE_dom"/>
</dbReference>
<feature type="region of interest" description="Disordered" evidence="1">
    <location>
        <begin position="3769"/>
        <end position="3796"/>
    </location>
</feature>
<feature type="compositionally biased region" description="Basic and acidic residues" evidence="1">
    <location>
        <begin position="3552"/>
        <end position="3567"/>
    </location>
</feature>
<feature type="compositionally biased region" description="Basic and acidic residues" evidence="1">
    <location>
        <begin position="1066"/>
        <end position="1075"/>
    </location>
</feature>
<feature type="compositionally biased region" description="Polar residues" evidence="1">
    <location>
        <begin position="673"/>
        <end position="686"/>
    </location>
</feature>
<feature type="compositionally biased region" description="Basic and acidic residues" evidence="1">
    <location>
        <begin position="1672"/>
        <end position="1684"/>
    </location>
</feature>
<feature type="region of interest" description="Disordered" evidence="1">
    <location>
        <begin position="2008"/>
        <end position="2032"/>
    </location>
</feature>
<dbReference type="GO" id="GO:0003676">
    <property type="term" value="F:nucleic acid binding"/>
    <property type="evidence" value="ECO:0007669"/>
    <property type="project" value="InterPro"/>
</dbReference>
<feature type="region of interest" description="Disordered" evidence="1">
    <location>
        <begin position="176"/>
        <end position="196"/>
    </location>
</feature>
<evidence type="ECO:0000313" key="3">
    <source>
        <dbReference type="EMBL" id="GFY11360.1"/>
    </source>
</evidence>
<organism evidence="3 4">
    <name type="scientific">Trichonephila clavipes</name>
    <name type="common">Golden silk orbweaver</name>
    <name type="synonym">Nephila clavipes</name>
    <dbReference type="NCBI Taxonomy" id="2585209"/>
    <lineage>
        <taxon>Eukaryota</taxon>
        <taxon>Metazoa</taxon>
        <taxon>Ecdysozoa</taxon>
        <taxon>Arthropoda</taxon>
        <taxon>Chelicerata</taxon>
        <taxon>Arachnida</taxon>
        <taxon>Araneae</taxon>
        <taxon>Araneomorphae</taxon>
        <taxon>Entelegynae</taxon>
        <taxon>Araneoidea</taxon>
        <taxon>Nephilidae</taxon>
        <taxon>Trichonephila</taxon>
    </lineage>
</organism>
<feature type="compositionally biased region" description="Basic and acidic residues" evidence="1">
    <location>
        <begin position="1174"/>
        <end position="1202"/>
    </location>
</feature>
<feature type="compositionally biased region" description="Polar residues" evidence="1">
    <location>
        <begin position="916"/>
        <end position="934"/>
    </location>
</feature>
<reference evidence="3" key="1">
    <citation type="submission" date="2020-08" db="EMBL/GenBank/DDBJ databases">
        <title>Multicomponent nature underlies the extraordinary mechanical properties of spider dragline silk.</title>
        <authorList>
            <person name="Kono N."/>
            <person name="Nakamura H."/>
            <person name="Mori M."/>
            <person name="Yoshida Y."/>
            <person name="Ohtoshi R."/>
            <person name="Malay A.D."/>
            <person name="Moran D.A.P."/>
            <person name="Tomita M."/>
            <person name="Numata K."/>
            <person name="Arakawa K."/>
        </authorList>
    </citation>
    <scope>NUCLEOTIDE SEQUENCE</scope>
</reference>
<feature type="region of interest" description="Disordered" evidence="1">
    <location>
        <begin position="3550"/>
        <end position="3572"/>
    </location>
</feature>
<accession>A0A8X6VM10</accession>
<feature type="compositionally biased region" description="Polar residues" evidence="1">
    <location>
        <begin position="955"/>
        <end position="964"/>
    </location>
</feature>
<feature type="compositionally biased region" description="Basic and acidic residues" evidence="1">
    <location>
        <begin position="3210"/>
        <end position="3225"/>
    </location>
</feature>
<feature type="region of interest" description="Disordered" evidence="1">
    <location>
        <begin position="2069"/>
        <end position="2093"/>
    </location>
</feature>
<feature type="compositionally biased region" description="Polar residues" evidence="1">
    <location>
        <begin position="285"/>
        <end position="295"/>
    </location>
</feature>
<keyword evidence="4" id="KW-1185">Reference proteome</keyword>
<evidence type="ECO:0000256" key="1">
    <source>
        <dbReference type="SAM" id="MobiDB-lite"/>
    </source>
</evidence>
<comment type="caution">
    <text evidence="3">The sequence shown here is derived from an EMBL/GenBank/DDBJ whole genome shotgun (WGS) entry which is preliminary data.</text>
</comment>
<dbReference type="Gene3D" id="3.30.420.10">
    <property type="entry name" value="Ribonuclease H-like superfamily/Ribonuclease H"/>
    <property type="match status" value="1"/>
</dbReference>
<feature type="region of interest" description="Disordered" evidence="1">
    <location>
        <begin position="3191"/>
        <end position="3225"/>
    </location>
</feature>
<feature type="compositionally biased region" description="Basic and acidic residues" evidence="1">
    <location>
        <begin position="2011"/>
        <end position="2022"/>
    </location>
</feature>
<feature type="compositionally biased region" description="Basic and acidic residues" evidence="1">
    <location>
        <begin position="2069"/>
        <end position="2080"/>
    </location>
</feature>
<feature type="compositionally biased region" description="Polar residues" evidence="1">
    <location>
        <begin position="325"/>
        <end position="341"/>
    </location>
</feature>
<feature type="domain" description="Tc1-like transposase DDE" evidence="2">
    <location>
        <begin position="5601"/>
        <end position="5745"/>
    </location>
</feature>
<evidence type="ECO:0000259" key="2">
    <source>
        <dbReference type="Pfam" id="PF13358"/>
    </source>
</evidence>
<feature type="region of interest" description="Disordered" evidence="1">
    <location>
        <begin position="666"/>
        <end position="729"/>
    </location>
</feature>
<feature type="region of interest" description="Disordered" evidence="1">
    <location>
        <begin position="1630"/>
        <end position="1726"/>
    </location>
</feature>
<feature type="compositionally biased region" description="Polar residues" evidence="1">
    <location>
        <begin position="457"/>
        <end position="471"/>
    </location>
</feature>
<feature type="region of interest" description="Disordered" evidence="1">
    <location>
        <begin position="901"/>
        <end position="967"/>
    </location>
</feature>
<feature type="region of interest" description="Disordered" evidence="1">
    <location>
        <begin position="4197"/>
        <end position="4227"/>
    </location>
</feature>
<dbReference type="Pfam" id="PF13358">
    <property type="entry name" value="DDE_3"/>
    <property type="match status" value="1"/>
</dbReference>
<sequence>MSWKEMQKKLLWLCDGWTGFNYAAISRKSIECLEKVEEDFNKCCYGMTYVIFSIYQHKETCKFPDALEDNCNISCAMQALNKCDVVAADMIQRIMKYIFEYKPYCSNGAVTTEMDKPSTSHYTERQSDSYDANKTNEELNFEVSRITSEIEEKEISPDVENAFTVQPIKIYSTEKQSKKYASEETRESGSSKEYSKEYITEQPSTKFISDSNTGVYTYSSDVKSSDIEEFKRTFDAEKESDQYSSEDSSQLVSTEEYSKTYITNLTSYDIGELSKTFDFDKESDQYGSENSSQLGITEEYSKTHITDLTSPDTGELSKTFDAENVSGQYASEESSQLGTSEEYSKTHITDITSPDIGEVSKTFDAETVSGQHASEDSSQLESTEEYSKTYITDLTSPEIGELSKTFDFKKESDQYGSENSSQLGITEGYSKTHITDLTSFDIGEQLSKTFDAENVSGQYASEESSQLGTSEEYSKTHITDITSPDIEELSKTFDAETVSGQYASEDSSQLGSTEEYSKTHITDLTSSDIGELSKTFDAEKVSGQYGSENRRQLGSTEDYSKTYKTDLTSPDIGELSKTFDSEKESDQYGSENSSQLGITEEYSKTYITDLTSPDIKELSKTLNAENVSGQYASEDSSQLGSTEEYSKTHITDLTSSDIRELSKTFDAEKVSGQYGSENRSQLGSTEDYSKTYKTDLTSPDIGELSKTFDAEKVNDQYGSEDSSQLGNTDEYSKTYITNLTSSNIGELSKTFDVENVSGQYASEDLSQLGSTEEDIKTYITTLTNPEIGEISKTFDAEKVSDQYGSEDSSQLGSTEEYSKTYITNLTSPEIGEFSKTFDAGKVSEQYGSQNKSQLESTEVSIKTHITDQTSATFSSDSNIGIYTYLSDEKISDIDELSKTFDAEKTSEKYGSEDKTQGGSAENFSKTYVTDQTSPDIGELSKTLDVEKETKEYSSEDSSQLGSTEEYSKTHLTELTSKTFNKNTTEKFSTTIDAEYVSAMNASKETSNSESAKESSKSFVAEQTIILNSGTNADIYIYSSNKENTNIEADGKIYNTETVREIYGFEESSKSERAEESSESYTSEDTSAKFSMDSNTGNYTYSSDEKVPDIEEPIKTSEAKIFRETYGSKETRQSESEKESSKSYTTEQYSTKLSSGKSTAIYTHSIENETTNIEESGKTYKAEKDRQMNESKETSHSESKEESSISYTNEQTSKSLSSGSNTGFYTYSIDVQNVDIEGSEKPHNAVTDREMYGSEETSKSESGKAPSESYTTQQISTAFSTSRDTGIYTYSTDKGSTDIGQPGRTYDAEAVTEMYGSKKASKSGSGKESSESYKADQLSTTLSSGINTSIYTYSTDKENIDSEKPERIYKTETVSEMFGYKETSKSESSKESIESYTAEQLNTTFSSSRDSGIYSYSTDKENIAVEESSRRYATESVTSVMEIHGSEETSRSGSGKELIDSHTAEQLSTTFKSGRDTGIYTFSTDKENIDIEESRKTYNVEIVSEIIGSVETSTLDSGKESSESYTTEQLNSSSRDTGTYTYSTNEENIDVEESRITYEAEIISEMHGTEETSQSEWGGVSSKSYIPELSSATFSNDSNTGIYTYSTDKENIDIEEPGRTYDTEASREMYGFEETSKSESGKESSEVYIDEELSTTFSIGRDTDNYAYSTGKENVDIEESGKTYDTETAWEMYGSEETSRSEHGKESSELYTAEQINTTFSSSSDTGIYTYYTDKENIGVEESGRTYDTEAVTGMHGSEETSRSKSGKEFIDSYTAEQLSTTFKSGRDTSIYTYLTDKENIDIEEPGRTYDAEIISEMLGSVETSKLDSGKESSESYTAEQLNTMFSSHRVTDIYSYSTDKENIGVEEPRITDEAEIISEMYGTEETNQSERREVSSKSYTPELSSTTFSNDSNSGIYTYSTDKENIDTEETGRTYDTDAVREMYGSDETSQSEMGEMSSKSYTTEQSSTNYSSARKTGIYTYSTDKENIDIEEPGRTYDTETSREMFGFEETSKSERAKESSESYTAEQLSTTFSSGRDTDIYAYSTDKENIDIEEPNRTYDTEAVREMYGSKETSHSESGEESSTWYTTEQSSTSYTSGRYIGIYQYFTNKGNTDIEESRKTYDTEIVSKMYGSEETSKSEITEESSKSYTSEQLKTTFSSGRDTVVYTYSIDKGSTDIEEPGKRYVTETVSEISGSKGTRQLKSGEESSKLYSTEQFSTTFSSGSNIGIYTYSSDEENTDIDGETVREMFGSERTSKLKSSEESSKLYTSDLSSATFGNNSSIDIYSCTFDEGNLDLDERSKTYPTENMSDAYDTIITRETILMDGFSEIYESEENNETFSTEVSSVTYDDESGLTHSWEQKSESIGIRNFSETYENIVSGSTFNIEPHTGSHTTQLDETVGINKTIATIRSGDYSDTDAINASSATKLFSNKSVSESIGKTFSTVISNETNSMEGSTKTCDSEDSSGAEKSSAPYSNEYITEERYDKKLDEIMNLGANETTGSNESSGTFNIEIYTDIQSTPLYSARGTFSGTYVSDDIQRTYDTVVSKEADISECPNETHNSTESNTAQDTVESVSAYGYENISEIIGTEEFDEEQGVNEFSKTFSSEVNTDIGSIQFSYTLEVPSTTYISYETPSAILFNETNAFEDSDKACSIEESGISIATDMSDTVNKYEEISNTKKIDKSEGINESMATLSIENFTDTYSTQLPSDSKTISNIYVSEDLSQTYGTVMPNEQSAMEKFNETCSTEEYNITSGTDKSGVSYNSEETNREITTKEVDDVAYVASEQELAETSIIEEHSGIFNNAIYTDAPMTVFETFSETDVSEDRSKTHAAVVTSETNTSEGCYKTHDIEDFNVNLDNDQYSVGYSSVETRESDGIQEPTEISNFEDNPAYSTQSFSTIEIKGAVNDSEDFSTAYSVDISSITHDSDSQFLKSFVTEIMNRSYSLEVTTEIHGSELSNITSNINMSTLAGSFEDYTVFYNSDASNAILEKEGISETSNTGKSKITYGDEKLHTDSSAQSSSRNRVEESDEMSKGTAFVGLSEPYNPETASKIYKTERSDITFKAETSYEEIREVHNTDGIYGSEEDSRVTFDVKRTKETNVAQQSSEMHDTEVFTRTFHPEELNEFSSNTGQSINTNASEDRSKSHSVIVYNETNITENVVKAYDYNESRESYGSELSREVYGTENSSSNNINSNSETYIETSESKRTEVDTSEEISRTDEITQSFIPIDMETSSEINVLEQSSEIFITEKSGGTYVVPEVLKETCDFEESTKTHGIDDSEITESSVKLTKTYNNEEYYETQDKKVSYENYVSNASKESYDLNMSTDSKISREMYSTVRSIEDADKLHDITTFWENDTLSFRETSSLKESTETYDSELSNETHGIEVFNESYGFNISGKTYTIEGLDKTSTSEESKKIFTSKDTSDKYFTIRSNEASGTDEGCFDENLGNIESTKKDIGETKEYVKIIDDFDETKFIINSTTEPNTYRTTRLVGKIEGEIQEREQSDDGSELNVNGTKGNIDRTKINVERTKINIDKISNFSNNGKEDAEGTKRNYHEPESNAGDTTVFTDDTEADINKTISAERQEVVPDLVMVTIDAASGISNEGEKDVEGTKTEDHELEFNDGNTVTFIDDTETGINKTRISAEGVQVDADLIKVEIDSVSKSSTKGMKVFDENEKYTGENISGYGTPNILKFKAFEKVSTDEMDSKGNKNVFLGSQKETFRSHNRISVTYSKYKNKNISNTSRSNSFGKISVERKEHVSSKFPNPFSKRNKSNITDSKNYSEKDSFNGDDVTDMKKIEEIEPSSIFYETEIITAPIKIKHFDESIQYINRKKSKKAFNEEEDGITENYTFDIIKTKDAFIMNKNTATYLDNEYMNTVSLITRTDLEKENGEILYRALNVGQFMNRNDGKKLSKFTDIQSGKHADNNNESLTNISAIHNKIGIPITNDTKNNERNDNLWLDSTKNFGIAPKNISKWKSNATKSIGTNMKKKFGLPNYNLDVERNNRTHALQRKYTKQKNAQKENKRIIYSQGVATGVKGNTDIINNKANTLILDGRKGSRENSTYKFSIKDSKRIGKDKFTTKRYGNRHIGTYVNSDKNANKIYLNNSMDIILHDSKNPKYKTDDKGSNDDDNGEDYEDIPNTEIAELIHIFPNVTENKDEKSYRLVKKDGRFKFHIRKAREVTDTSSQENNIYVPHGSTNKRLTEGTESEYSTSENEINIRTTFKPISFDESNTPKDTIQKEPAEAILMRCTKDASNIMMQCCMPMLQAIYALINEEERPLGSSSVKKCNSFCFKSALQRCPKRGARILKAVIKKIKELPILGTEQFQDICNNTLNFALNDCCGPSILKLYENSSTEVNKGKISQDPGCAKVCKSTIFQQCFKFKPLKKHFETVISTNPESQSTQLSMEDILMGATLKSKRVHFHSIVNSGLQTIKFKFPSEQLKRKLLNGGKFKEFLERLKAQMEFQKQYLGNQSPYQPVQGFPQSELQDQFQGYVQLQKQYTKNLSQKLSVQEFPEKELKMFDGELSAENDSLEDVSLEEFSIEEQPQFEVPLEEQFQFEVPLEEQFQFGVPLEKQFHGDFFSLEKKYQGLTTEEESTERQSQKEAFLEEHIQIDSFPAEQPCLIQEPVIEESKKLYMPLGSDFPSVKQSFISNKLSFENQLLPNIGESPFEKPLKFFTYLPDGGEYFLIDLEEVLPLEGEISFLMQFLIHREYPFHPASSGLFGIFVPIEERYLVSDFGHSFQDANEPPFFSSKILFPDERYSPVRDGCIFQFAQGQLYPFEHMPSNSEQSPMFVLPPDMLFPAFTESFRERTYSRFKRKISSGSVYRQMKENGETALHIPPYYKKKIKLCLYNVQNISLDACFPGMYEYILMLSNGIRIDLPLVENATEVSSCISEVFQLCSTDSVLAINFLLQKFSGIPLKVTTATSIKKENVDASTKQILNTCLSRISPETINACVKNFLSVLKEILEESQSSQNINVTLEGEQCLGKVFSICSSRARLMIMQLMFRYKGVSLDVQFESGFGIIDINKLISNEEKTSVYHCLITLNKNEVESCGQGLYSIISELVRGSILLSVTIQFGDKQCLGHAFRQCSIHSRLVIMDLISFVVDDSIDIPLHAQKSVSEPISDEERMIIAPCLSQLHPLTVDACLPGLMYVLKEVYQNNVPDLTMFPTKVSPAKCLKDSFAKCSADSRLFLTELIFRYTNIFVDLLFFFTETTADKDLLNIMNGCISSIPQDLVDGCINGLSSAVQQLIRGIQPSSGFIFKLQTGVDSICIKEIFMGCSRYHRILIDQMLRRVPRNIANTAVFDILNSLEAYRDVHEHSDRDKELIQRCFNTINRNYLEWCIPGLYEALQALIEWRFPLTFLALKPIEGLCLQMAFAECPYKARILIKDMLYDFAYLLIDIPLHGAPQGHSGELGPATDAIKECISSLNSTGSDSCVFGIVDILHRVFVEKVDNPEPIISPDNEKTTISCLAQLFDPCDLPVKLFFLKRIADISNINVNFLMDTFLISQKKQAADSGRNRLTHDTGDWTTDIAFYRGQKTARWWSVCTTPCTCVPLTPAHRRRRSLWCREHRNWRDNEWGRVLFTDDSKFSLSSDSHRILIWRERGSRNHPSNIIERDRYGGRGVLVWGSIMLGSRTELHIFDAGSVNGTRYCNEILLPYVRLFRGAMSLQFLFMDDNAPCDRTVAAEQLLESEDIERMDWPARAPDLNPIEHVWEFLGRRLAARTLPPVTIRELRLALQDEWAAMPQQLIDTLILSMGRRCETCLAVRGDHIPY</sequence>
<feature type="region of interest" description="Disordered" evidence="1">
    <location>
        <begin position="1314"/>
        <end position="1337"/>
    </location>
</feature>
<feature type="region of interest" description="Disordered" evidence="1">
    <location>
        <begin position="457"/>
        <end position="524"/>
    </location>
</feature>
<feature type="compositionally biased region" description="Polar residues" evidence="1">
    <location>
        <begin position="1147"/>
        <end position="1161"/>
    </location>
</feature>
<feature type="region of interest" description="Disordered" evidence="1">
    <location>
        <begin position="1510"/>
        <end position="1547"/>
    </location>
</feature>
<feature type="compositionally biased region" description="Basic and acidic residues" evidence="1">
    <location>
        <begin position="1102"/>
        <end position="1140"/>
    </location>
</feature>
<feature type="compositionally biased region" description="Polar residues" evidence="1">
    <location>
        <begin position="1206"/>
        <end position="1230"/>
    </location>
</feature>
<feature type="compositionally biased region" description="Low complexity" evidence="1">
    <location>
        <begin position="1314"/>
        <end position="1326"/>
    </location>
</feature>
<feature type="region of interest" description="Disordered" evidence="1">
    <location>
        <begin position="2453"/>
        <end position="2482"/>
    </location>
</feature>
<feature type="compositionally biased region" description="Polar residues" evidence="1">
    <location>
        <begin position="1947"/>
        <end position="1973"/>
    </location>
</feature>
<feature type="region of interest" description="Disordered" evidence="1">
    <location>
        <begin position="1606"/>
        <end position="1625"/>
    </location>
</feature>
<feature type="region of interest" description="Disordered" evidence="1">
    <location>
        <begin position="1064"/>
        <end position="1272"/>
    </location>
</feature>
<evidence type="ECO:0000313" key="4">
    <source>
        <dbReference type="Proteomes" id="UP000887159"/>
    </source>
</evidence>
<feature type="compositionally biased region" description="Polar residues" evidence="1">
    <location>
        <begin position="544"/>
        <end position="557"/>
    </location>
</feature>
<feature type="compositionally biased region" description="Basic and acidic residues" evidence="1">
    <location>
        <begin position="577"/>
        <end position="586"/>
    </location>
</feature>
<name>A0A8X6VM10_TRICX</name>
<feature type="region of interest" description="Disordered" evidence="1">
    <location>
        <begin position="281"/>
        <end position="387"/>
    </location>
</feature>
<feature type="region of interest" description="Disordered" evidence="1">
    <location>
        <begin position="536"/>
        <end position="600"/>
    </location>
</feature>
<feature type="compositionally biased region" description="Polar residues" evidence="1">
    <location>
        <begin position="1522"/>
        <end position="1545"/>
    </location>
</feature>
<feature type="compositionally biased region" description="Polar residues" evidence="1">
    <location>
        <begin position="587"/>
        <end position="597"/>
    </location>
</feature>
<feature type="region of interest" description="Disordered" evidence="1">
    <location>
        <begin position="1883"/>
        <end position="1916"/>
    </location>
</feature>
<dbReference type="EMBL" id="BMAU01021305">
    <property type="protein sequence ID" value="GFY11360.1"/>
    <property type="molecule type" value="Genomic_DNA"/>
</dbReference>
<feature type="compositionally biased region" description="Polar residues" evidence="1">
    <location>
        <begin position="368"/>
        <end position="381"/>
    </location>
</feature>
<feature type="compositionally biased region" description="Low complexity" evidence="1">
    <location>
        <begin position="2083"/>
        <end position="2093"/>
    </location>
</feature>
<feature type="region of interest" description="Disordered" evidence="1">
    <location>
        <begin position="4126"/>
        <end position="4148"/>
    </location>
</feature>
<dbReference type="Proteomes" id="UP000887159">
    <property type="component" value="Unassembled WGS sequence"/>
</dbReference>
<feature type="compositionally biased region" description="Polar residues" evidence="1">
    <location>
        <begin position="1087"/>
        <end position="1101"/>
    </location>
</feature>
<feature type="compositionally biased region" description="Polar residues" evidence="1">
    <location>
        <begin position="1713"/>
        <end position="1726"/>
    </location>
</feature>
<proteinExistence type="predicted"/>
<feature type="compositionally biased region" description="Polar residues" evidence="1">
    <location>
        <begin position="2453"/>
        <end position="2462"/>
    </location>
</feature>
<gene>
    <name evidence="3" type="ORF">TNCV_3182131</name>
</gene>
<feature type="compositionally biased region" description="Low complexity" evidence="1">
    <location>
        <begin position="3193"/>
        <end position="3203"/>
    </location>
</feature>
<dbReference type="InterPro" id="IPR036397">
    <property type="entry name" value="RNaseH_sf"/>
</dbReference>
<feature type="region of interest" description="Disordered" evidence="1">
    <location>
        <begin position="1944"/>
        <end position="1973"/>
    </location>
</feature>
<feature type="compositionally biased region" description="Basic and acidic residues" evidence="1">
    <location>
        <begin position="901"/>
        <end position="915"/>
    </location>
</feature>
<feature type="compositionally biased region" description="Polar residues" evidence="1">
    <location>
        <begin position="1896"/>
        <end position="1916"/>
    </location>
</feature>